<dbReference type="RefSeq" id="WP_099646558.1">
    <property type="nucleotide sequence ID" value="NZ_KZ319292.1"/>
</dbReference>
<dbReference type="OrthoDB" id="1401863at2"/>
<protein>
    <submittedName>
        <fullName evidence="2">Uncharacterized protein</fullName>
    </submittedName>
</protein>
<proteinExistence type="predicted"/>
<comment type="caution">
    <text evidence="2">The sequence shown here is derived from an EMBL/GenBank/DDBJ whole genome shotgun (WGS) entry which is preliminary data.</text>
</comment>
<keyword evidence="3" id="KW-1185">Reference proteome</keyword>
<keyword evidence="1" id="KW-0732">Signal</keyword>
<evidence type="ECO:0000313" key="2">
    <source>
        <dbReference type="EMBL" id="PHQ28943.1"/>
    </source>
</evidence>
<reference evidence="2 3" key="1">
    <citation type="submission" date="2017-08" db="EMBL/GenBank/DDBJ databases">
        <title>The whole genome shortgun sequences of strain Leeuwenhoekiella nanhaiensis G18 from the South China Sea.</title>
        <authorList>
            <person name="Liu Q."/>
        </authorList>
    </citation>
    <scope>NUCLEOTIDE SEQUENCE [LARGE SCALE GENOMIC DNA]</scope>
    <source>
        <strain evidence="2 3">G18</strain>
    </source>
</reference>
<feature type="chain" id="PRO_5013800531" evidence="1">
    <location>
        <begin position="19"/>
        <end position="208"/>
    </location>
</feature>
<name>A0A2G1VQB5_9FLAO</name>
<sequence length="208" mass="23468">MKNIFTALIILTCSSLFAQDIFDRGDTHLVVPHIGLSEFPIDSTSMATVISAFGGDYQLDDKEEKIEEFLNQRKSHSRENLKQFPLLLELKYESLGVSFYWLSNDSTQTIRAVKFYHPFKAESQKGIVLNKSTMGAAKTAYDAATILVSGNPLNELTIHEFTEIGIRFRSSISGYSKDNFPPKKVIENAILEEIYISNYQEKLLLGSL</sequence>
<evidence type="ECO:0000313" key="3">
    <source>
        <dbReference type="Proteomes" id="UP000229433"/>
    </source>
</evidence>
<feature type="signal peptide" evidence="1">
    <location>
        <begin position="1"/>
        <end position="18"/>
    </location>
</feature>
<evidence type="ECO:0000256" key="1">
    <source>
        <dbReference type="SAM" id="SignalP"/>
    </source>
</evidence>
<accession>A0A2G1VQB5</accession>
<gene>
    <name evidence="2" type="ORF">CJ305_12180</name>
</gene>
<organism evidence="2 3">
    <name type="scientific">Leeuwenhoekiella nanhaiensis</name>
    <dbReference type="NCBI Taxonomy" id="1655491"/>
    <lineage>
        <taxon>Bacteria</taxon>
        <taxon>Pseudomonadati</taxon>
        <taxon>Bacteroidota</taxon>
        <taxon>Flavobacteriia</taxon>
        <taxon>Flavobacteriales</taxon>
        <taxon>Flavobacteriaceae</taxon>
        <taxon>Leeuwenhoekiella</taxon>
    </lineage>
</organism>
<dbReference type="EMBL" id="NQXA01000010">
    <property type="protein sequence ID" value="PHQ28943.1"/>
    <property type="molecule type" value="Genomic_DNA"/>
</dbReference>
<dbReference type="Proteomes" id="UP000229433">
    <property type="component" value="Unassembled WGS sequence"/>
</dbReference>
<dbReference type="AlphaFoldDB" id="A0A2G1VQB5"/>